<sequence length="78" mass="9027">MMMYGAYFISIPVFPLMSHEDSTISSIRRLAIWFVNISIFKNFQISWAVCLAMLSFLVKALFLNIPSFFLIYGYATLD</sequence>
<gene>
    <name evidence="2" type="ORF">T4B_1283</name>
    <name evidence="3" type="ORF">T4B_14996</name>
    <name evidence="4" type="ORF">T4B_2903</name>
</gene>
<comment type="caution">
    <text evidence="3">The sequence shown here is derived from an EMBL/GenBank/DDBJ whole genome shotgun (WGS) entry which is preliminary data.</text>
</comment>
<dbReference type="Proteomes" id="UP000054805">
    <property type="component" value="Unassembled WGS sequence"/>
</dbReference>
<proteinExistence type="predicted"/>
<protein>
    <submittedName>
        <fullName evidence="3">Uncharacterized protein</fullName>
    </submittedName>
</protein>
<evidence type="ECO:0000313" key="4">
    <source>
        <dbReference type="EMBL" id="KRZ03316.1"/>
    </source>
</evidence>
<name>A0A0V1GXU8_TRIPS</name>
<keyword evidence="1" id="KW-0472">Membrane</keyword>
<accession>A0A0V1GXU8</accession>
<evidence type="ECO:0000313" key="2">
    <source>
        <dbReference type="EMBL" id="KRZ02909.1"/>
    </source>
</evidence>
<evidence type="ECO:0000313" key="5">
    <source>
        <dbReference type="Proteomes" id="UP000054805"/>
    </source>
</evidence>
<organism evidence="3 5">
    <name type="scientific">Trichinella pseudospiralis</name>
    <name type="common">Parasitic roundworm</name>
    <dbReference type="NCBI Taxonomy" id="6337"/>
    <lineage>
        <taxon>Eukaryota</taxon>
        <taxon>Metazoa</taxon>
        <taxon>Ecdysozoa</taxon>
        <taxon>Nematoda</taxon>
        <taxon>Enoplea</taxon>
        <taxon>Dorylaimia</taxon>
        <taxon>Trichinellida</taxon>
        <taxon>Trichinellidae</taxon>
        <taxon>Trichinella</taxon>
    </lineage>
</organism>
<keyword evidence="5" id="KW-1185">Reference proteome</keyword>
<dbReference type="EMBL" id="JYDS01000551">
    <property type="protein sequence ID" value="KRZ02909.1"/>
    <property type="molecule type" value="Genomic_DNA"/>
</dbReference>
<feature type="transmembrane region" description="Helical" evidence="1">
    <location>
        <begin position="47"/>
        <end position="75"/>
    </location>
</feature>
<reference evidence="3 5" key="1">
    <citation type="submission" date="2015-01" db="EMBL/GenBank/DDBJ databases">
        <title>Evolution of Trichinella species and genotypes.</title>
        <authorList>
            <person name="Korhonen P.K."/>
            <person name="Edoardo P."/>
            <person name="Giuseppe L.R."/>
            <person name="Gasser R.B."/>
        </authorList>
    </citation>
    <scope>NUCLEOTIDE SEQUENCE [LARGE SCALE GENOMIC DNA]</scope>
    <source>
        <strain evidence="3">ISS588</strain>
    </source>
</reference>
<dbReference type="EMBL" id="JYDS01000535">
    <property type="protein sequence ID" value="KRZ03316.1"/>
    <property type="molecule type" value="Genomic_DNA"/>
</dbReference>
<evidence type="ECO:0000313" key="3">
    <source>
        <dbReference type="EMBL" id="KRZ03115.1"/>
    </source>
</evidence>
<dbReference type="AlphaFoldDB" id="A0A0V1GXU8"/>
<keyword evidence="1" id="KW-1133">Transmembrane helix</keyword>
<keyword evidence="1" id="KW-0812">Transmembrane</keyword>
<evidence type="ECO:0000256" key="1">
    <source>
        <dbReference type="SAM" id="Phobius"/>
    </source>
</evidence>
<dbReference type="EMBL" id="JYDS01000542">
    <property type="protein sequence ID" value="KRZ03115.1"/>
    <property type="molecule type" value="Genomic_DNA"/>
</dbReference>